<dbReference type="EMBL" id="JAPFFF010000003">
    <property type="protein sequence ID" value="KAK8894475.1"/>
    <property type="molecule type" value="Genomic_DNA"/>
</dbReference>
<reference evidence="1 2" key="1">
    <citation type="submission" date="2024-04" db="EMBL/GenBank/DDBJ databases">
        <title>Tritrichomonas musculus Genome.</title>
        <authorList>
            <person name="Alves-Ferreira E."/>
            <person name="Grigg M."/>
            <person name="Lorenzi H."/>
            <person name="Galac M."/>
        </authorList>
    </citation>
    <scope>NUCLEOTIDE SEQUENCE [LARGE SCALE GENOMIC DNA]</scope>
    <source>
        <strain evidence="1 2">EAF2021</strain>
    </source>
</reference>
<name>A0ABR2KTM6_9EUKA</name>
<dbReference type="Proteomes" id="UP001470230">
    <property type="component" value="Unassembled WGS sequence"/>
</dbReference>
<evidence type="ECO:0000313" key="2">
    <source>
        <dbReference type="Proteomes" id="UP001470230"/>
    </source>
</evidence>
<accession>A0ABR2KTM6</accession>
<keyword evidence="2" id="KW-1185">Reference proteome</keyword>
<gene>
    <name evidence="1" type="ORF">M9Y10_022909</name>
</gene>
<proteinExistence type="predicted"/>
<organism evidence="1 2">
    <name type="scientific">Tritrichomonas musculus</name>
    <dbReference type="NCBI Taxonomy" id="1915356"/>
    <lineage>
        <taxon>Eukaryota</taxon>
        <taxon>Metamonada</taxon>
        <taxon>Parabasalia</taxon>
        <taxon>Tritrichomonadida</taxon>
        <taxon>Tritrichomonadidae</taxon>
        <taxon>Tritrichomonas</taxon>
    </lineage>
</organism>
<evidence type="ECO:0000313" key="1">
    <source>
        <dbReference type="EMBL" id="KAK8894475.1"/>
    </source>
</evidence>
<comment type="caution">
    <text evidence="1">The sequence shown here is derived from an EMBL/GenBank/DDBJ whole genome shotgun (WGS) entry which is preliminary data.</text>
</comment>
<protein>
    <submittedName>
        <fullName evidence="1">Uncharacterized protein</fullName>
    </submittedName>
</protein>
<sequence length="532" mass="62198">MTVPQIFTDFNKNLPCQVEILAPKDDEVTKRTAPEYIQADELLKDQLYSKDSLSKQIVSKTNFVILLRNLPEIDGTRDANKFDWFAGYYMWEDLVKKLLDLENISGSDASHSIYLVPTIGQSDPLSIRHELTYNAFICPSGQVPFNHLVQRHIQEPKEGETVDLELDAKSDKCSFPTLDSVHLTWDKLMEFTNEYFEFLPSEKSINVYILKTTKSFQTSFKRMYQENPQKIEEWYDTVVKNFLPLIPYPLKEGKLTRIPLVLVDPIETTPESYKRLIRLVDAINAQFSMNFGEVVRAIKNVIRYWQFNPTDISEELLIFANNDHSIPKSSPEFNKLFFSQLSMTRNFIVDEILDGYLHIKRPGGDYDFYKDAPCEVDEELEKFDQEISKRFLYSPQEIKDKFTPVFNELKEVIEFWFNKGNLKALYDEFKTSITNAMNEMLSSESMLEYLKISQEENNNNTRNQWLNDYYDIKNTRPPLYCLWPTIYLTVGVLHKGEKNPILEHAEQTILKNIYTNTTLPEARGKPIPPKEF</sequence>